<protein>
    <submittedName>
        <fullName evidence="1">Uncharacterized protein</fullName>
    </submittedName>
</protein>
<reference evidence="1" key="1">
    <citation type="submission" date="2023-05" db="EMBL/GenBank/DDBJ databases">
        <authorList>
            <person name="Stuckert A."/>
        </authorList>
    </citation>
    <scope>NUCLEOTIDE SEQUENCE</scope>
</reference>
<proteinExistence type="predicted"/>
<organism evidence="1 2">
    <name type="scientific">Staurois parvus</name>
    <dbReference type="NCBI Taxonomy" id="386267"/>
    <lineage>
        <taxon>Eukaryota</taxon>
        <taxon>Metazoa</taxon>
        <taxon>Chordata</taxon>
        <taxon>Craniata</taxon>
        <taxon>Vertebrata</taxon>
        <taxon>Euteleostomi</taxon>
        <taxon>Amphibia</taxon>
        <taxon>Batrachia</taxon>
        <taxon>Anura</taxon>
        <taxon>Neobatrachia</taxon>
        <taxon>Ranoidea</taxon>
        <taxon>Ranidae</taxon>
        <taxon>Staurois</taxon>
    </lineage>
</organism>
<accession>A0ABN9H898</accession>
<comment type="caution">
    <text evidence="1">The sequence shown here is derived from an EMBL/GenBank/DDBJ whole genome shotgun (WGS) entry which is preliminary data.</text>
</comment>
<evidence type="ECO:0000313" key="2">
    <source>
        <dbReference type="Proteomes" id="UP001162483"/>
    </source>
</evidence>
<gene>
    <name evidence="1" type="ORF">SPARVUS_LOCUS15566268</name>
</gene>
<dbReference type="EMBL" id="CATNWA010020272">
    <property type="protein sequence ID" value="CAI9617544.1"/>
    <property type="molecule type" value="Genomic_DNA"/>
</dbReference>
<keyword evidence="2" id="KW-1185">Reference proteome</keyword>
<evidence type="ECO:0000313" key="1">
    <source>
        <dbReference type="EMBL" id="CAI9617544.1"/>
    </source>
</evidence>
<name>A0ABN9H898_9NEOB</name>
<feature type="non-terminal residue" evidence="1">
    <location>
        <position position="206"/>
    </location>
</feature>
<dbReference type="Proteomes" id="UP001162483">
    <property type="component" value="Unassembled WGS sequence"/>
</dbReference>
<sequence length="206" mass="22002">MSARSCDQLCPITADLTDHQGTDDQCSPSSATCHCPSVPALSAHPCHLPVPISATSMPHISATYQCCQSVPPISVSQCRLSVPVSATYQCASVPPIIAHQCCLSVPPNSASQCHLSVPYISAAFQCPSVMPVNAHQCHLPVPPHQCPSVPPISVHQCSLSVPITAASLAHISEGEKSLDLQNFITKTKKKTFFFNFQWFLVCLGKN</sequence>